<protein>
    <submittedName>
        <fullName evidence="2">Uncharacterized protein</fullName>
    </submittedName>
</protein>
<dbReference type="KEGG" id="spu:105437043"/>
<dbReference type="Proteomes" id="UP000007110">
    <property type="component" value="Unassembled WGS sequence"/>
</dbReference>
<keyword evidence="3" id="KW-1185">Reference proteome</keyword>
<keyword evidence="1" id="KW-0812">Transmembrane</keyword>
<organism evidence="2 3">
    <name type="scientific">Strongylocentrotus purpuratus</name>
    <name type="common">Purple sea urchin</name>
    <dbReference type="NCBI Taxonomy" id="7668"/>
    <lineage>
        <taxon>Eukaryota</taxon>
        <taxon>Metazoa</taxon>
        <taxon>Echinodermata</taxon>
        <taxon>Eleutherozoa</taxon>
        <taxon>Echinozoa</taxon>
        <taxon>Echinoidea</taxon>
        <taxon>Euechinoidea</taxon>
        <taxon>Echinacea</taxon>
        <taxon>Camarodonta</taxon>
        <taxon>Echinidea</taxon>
        <taxon>Strongylocentrotidae</taxon>
        <taxon>Strongylocentrotus</taxon>
    </lineage>
</organism>
<sequence length="163" mass="17392">MAIIQRCCCFSNVRSGSMACGIYSLISSFIYIAMTSFNWAGYFSAVNSKDITEPGAGGMYAAAYSIKIAVAAFLLIASIVLLDGVSQNNRTKLIPYIVAITVLMVLQTIAWVILLLIAAASAGVVVIFVVWLLFTALNITCLICVISQYQELSEGRGRASGVA</sequence>
<dbReference type="GeneID" id="105437043"/>
<dbReference type="RefSeq" id="XP_030837009.1">
    <property type="nucleotide sequence ID" value="XM_030981149.1"/>
</dbReference>
<dbReference type="InterPro" id="IPR031720">
    <property type="entry name" value="DUF4728"/>
</dbReference>
<dbReference type="AlphaFoldDB" id="A0A7M7SWS0"/>
<keyword evidence="1" id="KW-1133">Transmembrane helix</keyword>
<feature type="transmembrane region" description="Helical" evidence="1">
    <location>
        <begin position="20"/>
        <end position="41"/>
    </location>
</feature>
<feature type="transmembrane region" description="Helical" evidence="1">
    <location>
        <begin position="94"/>
        <end position="118"/>
    </location>
</feature>
<dbReference type="OrthoDB" id="6420912at2759"/>
<accession>A0A7M7SWS0</accession>
<dbReference type="Pfam" id="PF15860">
    <property type="entry name" value="DUF4728"/>
    <property type="match status" value="1"/>
</dbReference>
<evidence type="ECO:0000313" key="3">
    <source>
        <dbReference type="Proteomes" id="UP000007110"/>
    </source>
</evidence>
<feature type="transmembrane region" description="Helical" evidence="1">
    <location>
        <begin position="61"/>
        <end position="82"/>
    </location>
</feature>
<reference evidence="2" key="2">
    <citation type="submission" date="2021-01" db="UniProtKB">
        <authorList>
            <consortium name="EnsemblMetazoa"/>
        </authorList>
    </citation>
    <scope>IDENTIFICATION</scope>
</reference>
<dbReference type="OMA" id="FELYYIN"/>
<dbReference type="EnsemblMetazoa" id="XM_030981149">
    <property type="protein sequence ID" value="XP_030837009"/>
    <property type="gene ID" value="LOC105437043"/>
</dbReference>
<keyword evidence="1" id="KW-0472">Membrane</keyword>
<evidence type="ECO:0000313" key="2">
    <source>
        <dbReference type="EnsemblMetazoa" id="XP_030837009"/>
    </source>
</evidence>
<dbReference type="PANTHER" id="PTHR36694:SF11">
    <property type="entry name" value="LP21121P-RELATED"/>
    <property type="match status" value="1"/>
</dbReference>
<feature type="transmembrane region" description="Helical" evidence="1">
    <location>
        <begin position="124"/>
        <end position="146"/>
    </location>
</feature>
<reference evidence="3" key="1">
    <citation type="submission" date="2015-02" db="EMBL/GenBank/DDBJ databases">
        <title>Genome sequencing for Strongylocentrotus purpuratus.</title>
        <authorList>
            <person name="Murali S."/>
            <person name="Liu Y."/>
            <person name="Vee V."/>
            <person name="English A."/>
            <person name="Wang M."/>
            <person name="Skinner E."/>
            <person name="Han Y."/>
            <person name="Muzny D.M."/>
            <person name="Worley K.C."/>
            <person name="Gibbs R.A."/>
        </authorList>
    </citation>
    <scope>NUCLEOTIDE SEQUENCE</scope>
</reference>
<evidence type="ECO:0000256" key="1">
    <source>
        <dbReference type="SAM" id="Phobius"/>
    </source>
</evidence>
<proteinExistence type="predicted"/>
<dbReference type="PANTHER" id="PTHR36694">
    <property type="entry name" value="PASIFLORA 1, ISOFORM A-RELATED"/>
    <property type="match status" value="1"/>
</dbReference>
<name>A0A7M7SWS0_STRPU</name>
<dbReference type="InParanoid" id="A0A7M7SWS0"/>